<dbReference type="Gene3D" id="1.10.510.10">
    <property type="entry name" value="Transferase(Phosphotransferase) domain 1"/>
    <property type="match status" value="1"/>
</dbReference>
<dbReference type="InterPro" id="IPR011009">
    <property type="entry name" value="Kinase-like_dom_sf"/>
</dbReference>
<proteinExistence type="predicted"/>
<evidence type="ECO:0000256" key="2">
    <source>
        <dbReference type="ARBA" id="ARBA00022840"/>
    </source>
</evidence>
<dbReference type="Proteomes" id="UP000078561">
    <property type="component" value="Unassembled WGS sequence"/>
</dbReference>
<dbReference type="SMART" id="SM00220">
    <property type="entry name" value="S_TKc"/>
    <property type="match status" value="1"/>
</dbReference>
<feature type="region of interest" description="Disordered" evidence="3">
    <location>
        <begin position="1"/>
        <end position="59"/>
    </location>
</feature>
<feature type="region of interest" description="Disordered" evidence="3">
    <location>
        <begin position="465"/>
        <end position="487"/>
    </location>
</feature>
<feature type="compositionally biased region" description="Polar residues" evidence="3">
    <location>
        <begin position="76"/>
        <end position="97"/>
    </location>
</feature>
<reference evidence="5" key="1">
    <citation type="submission" date="2016-04" db="EMBL/GenBank/DDBJ databases">
        <authorList>
            <person name="Evans L.H."/>
            <person name="Alamgir A."/>
            <person name="Owens N."/>
            <person name="Weber N.D."/>
            <person name="Virtaneva K."/>
            <person name="Barbian K."/>
            <person name="Babar A."/>
            <person name="Rosenke K."/>
        </authorList>
    </citation>
    <scope>NUCLEOTIDE SEQUENCE [LARGE SCALE GENOMIC DNA]</scope>
    <source>
        <strain evidence="5">CBS 101.48</strain>
    </source>
</reference>
<keyword evidence="2" id="KW-0067">ATP-binding</keyword>
<evidence type="ECO:0000259" key="4">
    <source>
        <dbReference type="PROSITE" id="PS50011"/>
    </source>
</evidence>
<dbReference type="InParanoid" id="A0A163JF09"/>
<dbReference type="InterPro" id="IPR008271">
    <property type="entry name" value="Ser/Thr_kinase_AS"/>
</dbReference>
<dbReference type="InterPro" id="IPR000719">
    <property type="entry name" value="Prot_kinase_dom"/>
</dbReference>
<dbReference type="OrthoDB" id="4062651at2759"/>
<accession>A0A163JF09</accession>
<dbReference type="PANTHER" id="PTHR24346:SF30">
    <property type="entry name" value="MATERNAL EMBRYONIC LEUCINE ZIPPER KINASE"/>
    <property type="match status" value="1"/>
</dbReference>
<dbReference type="AlphaFoldDB" id="A0A163JF09"/>
<feature type="compositionally biased region" description="Low complexity" evidence="3">
    <location>
        <begin position="151"/>
        <end position="161"/>
    </location>
</feature>
<evidence type="ECO:0000313" key="5">
    <source>
        <dbReference type="EMBL" id="SAM00976.1"/>
    </source>
</evidence>
<feature type="region of interest" description="Disordered" evidence="3">
    <location>
        <begin position="137"/>
        <end position="172"/>
    </location>
</feature>
<protein>
    <recommendedName>
        <fullName evidence="4">Protein kinase domain-containing protein</fullName>
    </recommendedName>
</protein>
<evidence type="ECO:0000256" key="1">
    <source>
        <dbReference type="ARBA" id="ARBA00022741"/>
    </source>
</evidence>
<dbReference type="STRING" id="4829.A0A163JF09"/>
<evidence type="ECO:0000256" key="3">
    <source>
        <dbReference type="SAM" id="MobiDB-lite"/>
    </source>
</evidence>
<evidence type="ECO:0000313" key="6">
    <source>
        <dbReference type="Proteomes" id="UP000078561"/>
    </source>
</evidence>
<keyword evidence="1" id="KW-0547">Nucleotide-binding</keyword>
<dbReference type="SUPFAM" id="SSF56112">
    <property type="entry name" value="Protein kinase-like (PK-like)"/>
    <property type="match status" value="1"/>
</dbReference>
<dbReference type="Pfam" id="PF00069">
    <property type="entry name" value="Pkinase"/>
    <property type="match status" value="1"/>
</dbReference>
<dbReference type="GO" id="GO:0005737">
    <property type="term" value="C:cytoplasm"/>
    <property type="evidence" value="ECO:0007669"/>
    <property type="project" value="TreeGrafter"/>
</dbReference>
<feature type="region of interest" description="Disordered" evidence="3">
    <location>
        <begin position="76"/>
        <end position="118"/>
    </location>
</feature>
<name>A0A163JF09_ABSGL</name>
<dbReference type="PROSITE" id="PS50011">
    <property type="entry name" value="PROTEIN_KINASE_DOM"/>
    <property type="match status" value="1"/>
</dbReference>
<feature type="compositionally biased region" description="Basic and acidic residues" evidence="3">
    <location>
        <begin position="19"/>
        <end position="28"/>
    </location>
</feature>
<dbReference type="Gene3D" id="3.30.200.20">
    <property type="entry name" value="Phosphorylase Kinase, domain 1"/>
    <property type="match status" value="1"/>
</dbReference>
<dbReference type="GO" id="GO:0035556">
    <property type="term" value="P:intracellular signal transduction"/>
    <property type="evidence" value="ECO:0007669"/>
    <property type="project" value="TreeGrafter"/>
</dbReference>
<feature type="compositionally biased region" description="Polar residues" evidence="3">
    <location>
        <begin position="106"/>
        <end position="118"/>
    </location>
</feature>
<dbReference type="PROSITE" id="PS00108">
    <property type="entry name" value="PROTEIN_KINASE_ST"/>
    <property type="match status" value="1"/>
</dbReference>
<dbReference type="EMBL" id="LT553497">
    <property type="protein sequence ID" value="SAM00976.1"/>
    <property type="molecule type" value="Genomic_DNA"/>
</dbReference>
<dbReference type="GO" id="GO:0004674">
    <property type="term" value="F:protein serine/threonine kinase activity"/>
    <property type="evidence" value="ECO:0007669"/>
    <property type="project" value="TreeGrafter"/>
</dbReference>
<feature type="domain" description="Protein kinase" evidence="4">
    <location>
        <begin position="206"/>
        <end position="523"/>
    </location>
</feature>
<dbReference type="GO" id="GO:0005524">
    <property type="term" value="F:ATP binding"/>
    <property type="evidence" value="ECO:0007669"/>
    <property type="project" value="UniProtKB-KW"/>
</dbReference>
<keyword evidence="6" id="KW-1185">Reference proteome</keyword>
<gene>
    <name evidence="5" type="primary">ABSGL_06712.1 scaffold 8661</name>
</gene>
<organism evidence="5">
    <name type="scientific">Absidia glauca</name>
    <name type="common">Pin mould</name>
    <dbReference type="NCBI Taxonomy" id="4829"/>
    <lineage>
        <taxon>Eukaryota</taxon>
        <taxon>Fungi</taxon>
        <taxon>Fungi incertae sedis</taxon>
        <taxon>Mucoromycota</taxon>
        <taxon>Mucoromycotina</taxon>
        <taxon>Mucoromycetes</taxon>
        <taxon>Mucorales</taxon>
        <taxon>Cunninghamellaceae</taxon>
        <taxon>Absidia</taxon>
    </lineage>
</organism>
<sequence length="548" mass="61073">MSPSATTVTDPDETLSKNNWKERLDTKPRSTVNVNGDKRSSMALESTTDPSDRYKNSRLGGLLHSHSHVVSMRMLNDSQTSSPPSSLDQPTKHSSPQHQRHHRPSSAHSFTGGESTFTSKKLGRPFSSLLRHLQHPLAPSLSPQSHGPVDSATTATSTQSITGGGGLFNGRHGFGHHHHSTFDNVDRLESKYGPYIKPIEKKKYLGGNRKNVASGATAVIRLVQPRHSTTVLAVKEFIRKDKNEDERTYRKRMQNEYCISKSARGHPHIVETMDLVLDEDERWCAVMEFCAGGDLFSLLEERPSLSTMEQSCLFKQLLLGLQHLHSMGIAHRDIKPENLVMTTGGTLKIADFGVAHVVQTCFEKEPHDCHEWCGSENFWSPEMWSLTSAQDAYDGRALDIWSAAVTYYCIRFRALPFKCSFYRAPPIMKNAVPGSPAMVACQTAGDSGYRLYLDQRQADPLTCDLWQGPDSSQHQHNGNHQGQGDGAGNGGCSMEVRACLSHLLDPDPTKRWTVDQALDCDWMNNVELCKDGELTNGWRHYHCAPKAR</sequence>
<dbReference type="PANTHER" id="PTHR24346">
    <property type="entry name" value="MAP/MICROTUBULE AFFINITY-REGULATING KINASE"/>
    <property type="match status" value="1"/>
</dbReference>